<evidence type="ECO:0008006" key="3">
    <source>
        <dbReference type="Google" id="ProtNLM"/>
    </source>
</evidence>
<protein>
    <recommendedName>
        <fullName evidence="3">DUF1826 domain-containing protein</fullName>
    </recommendedName>
</protein>
<proteinExistence type="predicted"/>
<organism evidence="1 2">
    <name type="scientific">Onishia taeanensis</name>
    <dbReference type="NCBI Taxonomy" id="284577"/>
    <lineage>
        <taxon>Bacteria</taxon>
        <taxon>Pseudomonadati</taxon>
        <taxon>Pseudomonadota</taxon>
        <taxon>Gammaproteobacteria</taxon>
        <taxon>Oceanospirillales</taxon>
        <taxon>Halomonadaceae</taxon>
        <taxon>Onishia</taxon>
    </lineage>
</organism>
<dbReference type="Pfam" id="PF08856">
    <property type="entry name" value="DUF1826"/>
    <property type="match status" value="1"/>
</dbReference>
<accession>A0A1G7RWN1</accession>
<dbReference type="Proteomes" id="UP000198641">
    <property type="component" value="Unassembled WGS sequence"/>
</dbReference>
<evidence type="ECO:0000313" key="1">
    <source>
        <dbReference type="EMBL" id="SDG14639.1"/>
    </source>
</evidence>
<reference evidence="1 2" key="1">
    <citation type="submission" date="2016-10" db="EMBL/GenBank/DDBJ databases">
        <authorList>
            <person name="de Groot N.N."/>
        </authorList>
    </citation>
    <scope>NUCLEOTIDE SEQUENCE [LARGE SCALE GENOMIC DNA]</scope>
    <source>
        <strain evidence="1 2">BH539</strain>
    </source>
</reference>
<dbReference type="STRING" id="284577.SAMN05216571_10550"/>
<name>A0A1G7RWN1_9GAMM</name>
<dbReference type="AlphaFoldDB" id="A0A1G7RWN1"/>
<sequence>MMATTPCPLPSDYDEPCRHAEGADVSVLPRIFDSDINMAILRRRLPLDVEAGARAQCQADKALSVSWLGPPGDGLRGELEHHLHDLHTSAPLIEDILTLADAMAFLFDTASVGLRLRCLEAAMCPRFHCDNLPVRLVTTYSGPGSEWLPERAVNRQGLGAPKPGKPDIVTYPSALQQVNTGDIALLKGSGWVGNEQHPLVHRSPELAVGQRRLLLTIDPA</sequence>
<evidence type="ECO:0000313" key="2">
    <source>
        <dbReference type="Proteomes" id="UP000198641"/>
    </source>
</evidence>
<dbReference type="InterPro" id="IPR014955">
    <property type="entry name" value="DUF1826"/>
</dbReference>
<gene>
    <name evidence="1" type="ORF">SAMN05216571_10550</name>
</gene>
<keyword evidence="2" id="KW-1185">Reference proteome</keyword>
<dbReference type="EMBL" id="FNCI01000005">
    <property type="protein sequence ID" value="SDG14639.1"/>
    <property type="molecule type" value="Genomic_DNA"/>
</dbReference>